<keyword evidence="3" id="KW-1185">Reference proteome</keyword>
<dbReference type="AlphaFoldDB" id="A0A3M7RE40"/>
<accession>A0A3M7RE40</accession>
<protein>
    <submittedName>
        <fullName evidence="2">Uncharacterized protein</fullName>
    </submittedName>
</protein>
<reference evidence="2 3" key="1">
    <citation type="journal article" date="2018" name="Sci. Rep.">
        <title>Genomic signatures of local adaptation to the degree of environmental predictability in rotifers.</title>
        <authorList>
            <person name="Franch-Gras L."/>
            <person name="Hahn C."/>
            <person name="Garcia-Roger E.M."/>
            <person name="Carmona M.J."/>
            <person name="Serra M."/>
            <person name="Gomez A."/>
        </authorList>
    </citation>
    <scope>NUCLEOTIDE SEQUENCE [LARGE SCALE GENOMIC DNA]</scope>
    <source>
        <strain evidence="2">HYR1</strain>
    </source>
</reference>
<gene>
    <name evidence="2" type="ORF">BpHYR1_003699</name>
</gene>
<comment type="caution">
    <text evidence="2">The sequence shown here is derived from an EMBL/GenBank/DDBJ whole genome shotgun (WGS) entry which is preliminary data.</text>
</comment>
<keyword evidence="1" id="KW-0812">Transmembrane</keyword>
<evidence type="ECO:0000313" key="2">
    <source>
        <dbReference type="EMBL" id="RNA21790.1"/>
    </source>
</evidence>
<keyword evidence="1" id="KW-1133">Transmembrane helix</keyword>
<organism evidence="2 3">
    <name type="scientific">Brachionus plicatilis</name>
    <name type="common">Marine rotifer</name>
    <name type="synonym">Brachionus muelleri</name>
    <dbReference type="NCBI Taxonomy" id="10195"/>
    <lineage>
        <taxon>Eukaryota</taxon>
        <taxon>Metazoa</taxon>
        <taxon>Spiralia</taxon>
        <taxon>Gnathifera</taxon>
        <taxon>Rotifera</taxon>
        <taxon>Eurotatoria</taxon>
        <taxon>Monogononta</taxon>
        <taxon>Pseudotrocha</taxon>
        <taxon>Ploima</taxon>
        <taxon>Brachionidae</taxon>
        <taxon>Brachionus</taxon>
    </lineage>
</organism>
<feature type="transmembrane region" description="Helical" evidence="1">
    <location>
        <begin position="75"/>
        <end position="93"/>
    </location>
</feature>
<dbReference type="Proteomes" id="UP000276133">
    <property type="component" value="Unassembled WGS sequence"/>
</dbReference>
<dbReference type="EMBL" id="REGN01003597">
    <property type="protein sequence ID" value="RNA21790.1"/>
    <property type="molecule type" value="Genomic_DNA"/>
</dbReference>
<evidence type="ECO:0000313" key="3">
    <source>
        <dbReference type="Proteomes" id="UP000276133"/>
    </source>
</evidence>
<feature type="transmembrane region" description="Helical" evidence="1">
    <location>
        <begin position="41"/>
        <end position="59"/>
    </location>
</feature>
<evidence type="ECO:0000256" key="1">
    <source>
        <dbReference type="SAM" id="Phobius"/>
    </source>
</evidence>
<proteinExistence type="predicted"/>
<sequence>MQLPLTADKKIHKHNFLIQLEKSKYLIIKTLKYKNSNNQNFLTGICFFVPLFKLWLYNFRDLEKIFLSFERNLRIYYSLFCNSYIKLLFFWLVDRLETCQINSRFNESLFNEYLDLGLVANVIGYLNLKYVIEIDNSIVNYFKIINLNSY</sequence>
<keyword evidence="1" id="KW-0472">Membrane</keyword>
<name>A0A3M7RE40_BRAPC</name>